<dbReference type="CDD" id="cd00090">
    <property type="entry name" value="HTH_ARSR"/>
    <property type="match status" value="1"/>
</dbReference>
<dbReference type="AlphaFoldDB" id="A0A1D7U0Z5"/>
<dbReference type="Pfam" id="PF01022">
    <property type="entry name" value="HTH_5"/>
    <property type="match status" value="1"/>
</dbReference>
<dbReference type="SMART" id="SM00418">
    <property type="entry name" value="HTH_ARSR"/>
    <property type="match status" value="1"/>
</dbReference>
<evidence type="ECO:0000259" key="1">
    <source>
        <dbReference type="PROSITE" id="PS50987"/>
    </source>
</evidence>
<name>A0A1D7U0Z5_9HYPH</name>
<dbReference type="InterPro" id="IPR001845">
    <property type="entry name" value="HTH_ArsR_DNA-bd_dom"/>
</dbReference>
<accession>A0A1D7U0Z5</accession>
<dbReference type="PROSITE" id="PS50987">
    <property type="entry name" value="HTH_ARSR_2"/>
    <property type="match status" value="1"/>
</dbReference>
<evidence type="ECO:0000313" key="2">
    <source>
        <dbReference type="EMBL" id="AOO81043.1"/>
    </source>
</evidence>
<evidence type="ECO:0000313" key="3">
    <source>
        <dbReference type="Proteomes" id="UP000094969"/>
    </source>
</evidence>
<dbReference type="OrthoDB" id="7192471at2"/>
<gene>
    <name evidence="2" type="ORF">BHK69_11735</name>
</gene>
<sequence length="115" mass="12435">MPDDSGHPALEEMEIGAIFAALADPIRRKVVLALAARPDTIRHCSSFELPVTKATRTHHFRVLRESGLIRQVDLGNSRTNALRLAELQQRFPGLVDLLMAEAAAASGLVAAEPVS</sequence>
<dbReference type="Gene3D" id="1.10.10.10">
    <property type="entry name" value="Winged helix-like DNA-binding domain superfamily/Winged helix DNA-binding domain"/>
    <property type="match status" value="1"/>
</dbReference>
<dbReference type="EMBL" id="CP017147">
    <property type="protein sequence ID" value="AOO81043.1"/>
    <property type="molecule type" value="Genomic_DNA"/>
</dbReference>
<proteinExistence type="predicted"/>
<dbReference type="PRINTS" id="PR00778">
    <property type="entry name" value="HTHARSR"/>
</dbReference>
<dbReference type="SUPFAM" id="SSF46785">
    <property type="entry name" value="Winged helix' DNA-binding domain"/>
    <property type="match status" value="1"/>
</dbReference>
<protein>
    <submittedName>
        <fullName evidence="2">ArsR family transcriptional regulator</fullName>
    </submittedName>
</protein>
<dbReference type="InterPro" id="IPR036388">
    <property type="entry name" value="WH-like_DNA-bd_sf"/>
</dbReference>
<dbReference type="KEGG" id="bvv:BHK69_11735"/>
<reference evidence="2 3" key="1">
    <citation type="journal article" date="2015" name="Antonie Van Leeuwenhoek">
        <title>Bosea vaviloviae sp. nov., a new species of slow-growing rhizobia isolated from nodules of the relict species Vavilovia formosa (Stev.) Fed.</title>
        <authorList>
            <person name="Safronova V.I."/>
            <person name="Kuznetsova I.G."/>
            <person name="Sazanova A.L."/>
            <person name="Kimeklis A.K."/>
            <person name="Belimov A.A."/>
            <person name="Andronov E.E."/>
            <person name="Pinaev A.G."/>
            <person name="Chizhevskaya E.P."/>
            <person name="Pukhaev A.R."/>
            <person name="Popov K.P."/>
            <person name="Willems A."/>
            <person name="Tikhonovich I.A."/>
        </authorList>
    </citation>
    <scope>NUCLEOTIDE SEQUENCE [LARGE SCALE GENOMIC DNA]</scope>
    <source>
        <strain evidence="2 3">Vaf18</strain>
    </source>
</reference>
<feature type="domain" description="HTH arsR-type" evidence="1">
    <location>
        <begin position="7"/>
        <end position="102"/>
    </location>
</feature>
<dbReference type="RefSeq" id="WP_069690258.1">
    <property type="nucleotide sequence ID" value="NZ_CP017147.1"/>
</dbReference>
<dbReference type="InterPro" id="IPR036390">
    <property type="entry name" value="WH_DNA-bd_sf"/>
</dbReference>
<dbReference type="InterPro" id="IPR011991">
    <property type="entry name" value="ArsR-like_HTH"/>
</dbReference>
<dbReference type="Proteomes" id="UP000094969">
    <property type="component" value="Chromosome"/>
</dbReference>
<dbReference type="GO" id="GO:0003700">
    <property type="term" value="F:DNA-binding transcription factor activity"/>
    <property type="evidence" value="ECO:0007669"/>
    <property type="project" value="InterPro"/>
</dbReference>
<keyword evidence="3" id="KW-1185">Reference proteome</keyword>
<dbReference type="STRING" id="1526658.BHK69_11735"/>
<organism evidence="2 3">
    <name type="scientific">Bosea vaviloviae</name>
    <dbReference type="NCBI Taxonomy" id="1526658"/>
    <lineage>
        <taxon>Bacteria</taxon>
        <taxon>Pseudomonadati</taxon>
        <taxon>Pseudomonadota</taxon>
        <taxon>Alphaproteobacteria</taxon>
        <taxon>Hyphomicrobiales</taxon>
        <taxon>Boseaceae</taxon>
        <taxon>Bosea</taxon>
    </lineage>
</organism>